<evidence type="ECO:0000256" key="1">
    <source>
        <dbReference type="SAM" id="MobiDB-lite"/>
    </source>
</evidence>
<proteinExistence type="predicted"/>
<evidence type="ECO:0000313" key="3">
    <source>
        <dbReference type="Proteomes" id="UP000704712"/>
    </source>
</evidence>
<accession>A0A8S9TNV2</accession>
<organism evidence="2 3">
    <name type="scientific">Phytophthora infestans</name>
    <name type="common">Potato late blight agent</name>
    <name type="synonym">Botrytis infestans</name>
    <dbReference type="NCBI Taxonomy" id="4787"/>
    <lineage>
        <taxon>Eukaryota</taxon>
        <taxon>Sar</taxon>
        <taxon>Stramenopiles</taxon>
        <taxon>Oomycota</taxon>
        <taxon>Peronosporomycetes</taxon>
        <taxon>Peronosporales</taxon>
        <taxon>Peronosporaceae</taxon>
        <taxon>Phytophthora</taxon>
    </lineage>
</organism>
<feature type="compositionally biased region" description="Basic and acidic residues" evidence="1">
    <location>
        <begin position="24"/>
        <end position="34"/>
    </location>
</feature>
<feature type="region of interest" description="Disordered" evidence="1">
    <location>
        <begin position="1"/>
        <end position="34"/>
    </location>
</feature>
<name>A0A8S9TNV2_PHYIN</name>
<comment type="caution">
    <text evidence="2">The sequence shown here is derived from an EMBL/GenBank/DDBJ whole genome shotgun (WGS) entry which is preliminary data.</text>
</comment>
<dbReference type="Proteomes" id="UP000704712">
    <property type="component" value="Unassembled WGS sequence"/>
</dbReference>
<dbReference type="AlphaFoldDB" id="A0A8S9TNV2"/>
<sequence>MATKRGKPTGKEGIQSLGGMGRDSTAEGKRGPDWQVVDHTRGRINEAAPEYILYTVLRLAELAKDRRCQRCWDEHAHDDDETDRISWRAGWKNEVPPEMLEKYQGIVSH</sequence>
<gene>
    <name evidence="2" type="ORF">GN958_ATG22467</name>
</gene>
<protein>
    <submittedName>
        <fullName evidence="2">Uncharacterized protein</fullName>
    </submittedName>
</protein>
<evidence type="ECO:0000313" key="2">
    <source>
        <dbReference type="EMBL" id="KAF4128389.1"/>
    </source>
</evidence>
<reference evidence="2" key="1">
    <citation type="submission" date="2020-03" db="EMBL/GenBank/DDBJ databases">
        <title>Hybrid Assembly of Korean Phytophthora infestans isolates.</title>
        <authorList>
            <person name="Prokchorchik M."/>
            <person name="Lee Y."/>
            <person name="Seo J."/>
            <person name="Cho J.-H."/>
            <person name="Park Y.-E."/>
            <person name="Jang D.-C."/>
            <person name="Im J.-S."/>
            <person name="Choi J.-G."/>
            <person name="Park H.-J."/>
            <person name="Lee G.-B."/>
            <person name="Lee Y.-G."/>
            <person name="Hong S.-Y."/>
            <person name="Cho K."/>
            <person name="Sohn K.H."/>
        </authorList>
    </citation>
    <scope>NUCLEOTIDE SEQUENCE</scope>
    <source>
        <strain evidence="2">KR_2_A2</strain>
    </source>
</reference>
<dbReference type="EMBL" id="JAACNO010003127">
    <property type="protein sequence ID" value="KAF4128389.1"/>
    <property type="molecule type" value="Genomic_DNA"/>
</dbReference>